<sequence length="308" mass="34958">MAMKSENLQHLEREEKNQGIGKVPPLQSILRNIYSGIHLLLFSLGLSFLLLVVVCVIGSQNSQLQRDLVTLRTTFSNITSDTGADIQALISQGNRLEETITSLKAEMENNRQELQTASSLNQKVVSLESTFEKKEEELKADQSDMVLRVQQLTNDLKSLTCELAGIKRNGSVKTCCPLNWMEHEGNCYWFSRSGKSWPQADKYCQLVNAHLVVVNSMEEQKFIHDHKGPVHTWMGLTDQNGPWRWVDGTDYDKGFKNWRPQQPDNWHGHGLGGGEDCAHFTDSDSHWNDDVCKKIYHWICKAELGKAS</sequence>
<keyword evidence="1" id="KW-1185">Reference proteome</keyword>
<proteinExistence type="predicted"/>
<evidence type="ECO:0000313" key="2">
    <source>
        <dbReference type="RefSeq" id="XP_073903136.1"/>
    </source>
</evidence>
<evidence type="ECO:0000313" key="1">
    <source>
        <dbReference type="Proteomes" id="UP001732720"/>
    </source>
</evidence>
<protein>
    <submittedName>
        <fullName evidence="2">C-type lectin domain family 10 member A-like isoform X1</fullName>
    </submittedName>
</protein>
<dbReference type="RefSeq" id="XP_073903136.1">
    <property type="nucleotide sequence ID" value="XM_074047035.1"/>
</dbReference>
<dbReference type="Proteomes" id="UP001732720">
    <property type="component" value="Chromosome 11"/>
</dbReference>
<name>A0AC58KE16_CASCN</name>
<gene>
    <name evidence="2" type="primary">LOC141413832</name>
</gene>
<organism evidence="1 2">
    <name type="scientific">Castor canadensis</name>
    <name type="common">American beaver</name>
    <dbReference type="NCBI Taxonomy" id="51338"/>
    <lineage>
        <taxon>Eukaryota</taxon>
        <taxon>Metazoa</taxon>
        <taxon>Chordata</taxon>
        <taxon>Craniata</taxon>
        <taxon>Vertebrata</taxon>
        <taxon>Euteleostomi</taxon>
        <taxon>Mammalia</taxon>
        <taxon>Eutheria</taxon>
        <taxon>Euarchontoglires</taxon>
        <taxon>Glires</taxon>
        <taxon>Rodentia</taxon>
        <taxon>Castorimorpha</taxon>
        <taxon>Castoridae</taxon>
        <taxon>Castor</taxon>
    </lineage>
</organism>
<accession>A0AC58KE16</accession>
<reference evidence="2" key="1">
    <citation type="submission" date="2025-08" db="UniProtKB">
        <authorList>
            <consortium name="RefSeq"/>
        </authorList>
    </citation>
    <scope>IDENTIFICATION</scope>
</reference>